<feature type="region of interest" description="Disordered" evidence="1">
    <location>
        <begin position="163"/>
        <end position="220"/>
    </location>
</feature>
<dbReference type="PANTHER" id="PTHR33737:SF2">
    <property type="entry name" value="OS12G0102700 PROTEIN"/>
    <property type="match status" value="1"/>
</dbReference>
<reference evidence="2 3" key="1">
    <citation type="submission" date="2021-09" db="EMBL/GenBank/DDBJ databases">
        <title>Genomic insights and catalytic innovation underlie evolution of tropane alkaloids biosynthesis.</title>
        <authorList>
            <person name="Wang Y.-J."/>
            <person name="Tian T."/>
            <person name="Huang J.-P."/>
            <person name="Huang S.-X."/>
        </authorList>
    </citation>
    <scope>NUCLEOTIDE SEQUENCE [LARGE SCALE GENOMIC DNA]</scope>
    <source>
        <strain evidence="2">KIB-2018</strain>
        <tissue evidence="2">Leaf</tissue>
    </source>
</reference>
<dbReference type="InterPro" id="IPR045882">
    <property type="entry name" value="GPT1/2"/>
</dbReference>
<feature type="compositionally biased region" description="Basic and acidic residues" evidence="1">
    <location>
        <begin position="253"/>
        <end position="266"/>
    </location>
</feature>
<sequence length="668" mass="71519">MNEPAEHLGFESRRLSLIDVSFEDDCLLNTCPSPDDQVSDNSTGAGEEVYQPIMSSEPEGTRKSGRYNLRKSLAWDSAFFTSAGVLEPEELSSMIEGDEKGRMHMLPGIEEDVQKSTESISTFASESLTVENPDGDLFGDIKASIWKSSQALNLVNSSNEVQSKIKESQTAPHTEKVDTASESKLKTKAAPKKANIMQGSGKAMKQPMSLTNKPPKVVDRVGPITTSVTKRVSLGGNRLKLEKAKGNISPGIADEKRATSNSDRVKNPSGKYVKIPISGSSKNSAPRSMLPKKPLNSSGVTKTKIVTPASSVDSSGSLSSDTNSNLSLNCMARKVNSRTAKDHALSGPTIRKPVRVLSGNGHQPTRSNLSPCVKSIKKLPSSISPASSVSEWSTESHSPTSTLNKRSNRTRPGFDTRSDNDTSEDGDATLVLHSQNHSHDKWATGPGTRSTEFSGEAVKRVSIGKSGTSALLGPASVKPSGLRMPSPKIGFFDGVRTLGRTPNGSTQSHPAISNTLTRVRAGMGNGSLMGESQVSKNHNSQPAGTVMVVQSCKIGTHQPASGIKPKSPIPSQESCNVIHKVSALRNAKRCSGVPLEVRSRSPGNNREDHLIDEEVRSTENSLHSPSIHEKERSALEEQVVGTSKQFEFLDIHGEVETTNIGSTTLEVD</sequence>
<organism evidence="2 3">
    <name type="scientific">Erythroxylum novogranatense</name>
    <dbReference type="NCBI Taxonomy" id="1862640"/>
    <lineage>
        <taxon>Eukaryota</taxon>
        <taxon>Viridiplantae</taxon>
        <taxon>Streptophyta</taxon>
        <taxon>Embryophyta</taxon>
        <taxon>Tracheophyta</taxon>
        <taxon>Spermatophyta</taxon>
        <taxon>Magnoliopsida</taxon>
        <taxon>eudicotyledons</taxon>
        <taxon>Gunneridae</taxon>
        <taxon>Pentapetalae</taxon>
        <taxon>rosids</taxon>
        <taxon>fabids</taxon>
        <taxon>Malpighiales</taxon>
        <taxon>Erythroxylaceae</taxon>
        <taxon>Erythroxylum</taxon>
    </lineage>
</organism>
<evidence type="ECO:0000256" key="1">
    <source>
        <dbReference type="SAM" id="MobiDB-lite"/>
    </source>
</evidence>
<dbReference type="PANTHER" id="PTHR33737">
    <property type="entry name" value="OS05G0121800 PROTEIN"/>
    <property type="match status" value="1"/>
</dbReference>
<feature type="compositionally biased region" description="Basic and acidic residues" evidence="1">
    <location>
        <begin position="163"/>
        <end position="185"/>
    </location>
</feature>
<evidence type="ECO:0000313" key="3">
    <source>
        <dbReference type="Proteomes" id="UP001159364"/>
    </source>
</evidence>
<feature type="region of interest" description="Disordered" evidence="1">
    <location>
        <begin position="339"/>
        <end position="427"/>
    </location>
</feature>
<proteinExistence type="predicted"/>
<comment type="caution">
    <text evidence="2">The sequence shown here is derived from an EMBL/GenBank/DDBJ whole genome shotgun (WGS) entry which is preliminary data.</text>
</comment>
<feature type="region of interest" description="Disordered" evidence="1">
    <location>
        <begin position="251"/>
        <end position="302"/>
    </location>
</feature>
<dbReference type="AlphaFoldDB" id="A0AAV8UEQ7"/>
<evidence type="ECO:0000313" key="2">
    <source>
        <dbReference type="EMBL" id="KAJ8899787.1"/>
    </source>
</evidence>
<gene>
    <name evidence="2" type="ORF">K2173_019487</name>
</gene>
<accession>A0AAV8UEQ7</accession>
<name>A0AAV8UEQ7_9ROSI</name>
<keyword evidence="3" id="KW-1185">Reference proteome</keyword>
<dbReference type="EMBL" id="JAIWQS010000008">
    <property type="protein sequence ID" value="KAJ8899787.1"/>
    <property type="molecule type" value="Genomic_DNA"/>
</dbReference>
<feature type="compositionally biased region" description="Low complexity" evidence="1">
    <location>
        <begin position="378"/>
        <end position="398"/>
    </location>
</feature>
<feature type="compositionally biased region" description="Polar residues" evidence="1">
    <location>
        <begin position="360"/>
        <end position="370"/>
    </location>
</feature>
<dbReference type="GO" id="GO:0008017">
    <property type="term" value="F:microtubule binding"/>
    <property type="evidence" value="ECO:0007669"/>
    <property type="project" value="InterPro"/>
</dbReference>
<protein>
    <submittedName>
        <fullName evidence="2">Uncharacterized protein</fullName>
    </submittedName>
</protein>
<dbReference type="Proteomes" id="UP001159364">
    <property type="component" value="Linkage Group LG08"/>
</dbReference>